<feature type="domain" description="ABC transporter" evidence="8">
    <location>
        <begin position="9"/>
        <end position="257"/>
    </location>
</feature>
<keyword evidence="7" id="KW-0472">Membrane</keyword>
<evidence type="ECO:0000256" key="3">
    <source>
        <dbReference type="ARBA" id="ARBA00022448"/>
    </source>
</evidence>
<dbReference type="GO" id="GO:0005886">
    <property type="term" value="C:plasma membrane"/>
    <property type="evidence" value="ECO:0007669"/>
    <property type="project" value="UniProtKB-SubCell"/>
</dbReference>
<dbReference type="InterPro" id="IPR027417">
    <property type="entry name" value="P-loop_NTPase"/>
</dbReference>
<keyword evidence="5" id="KW-0547">Nucleotide-binding</keyword>
<name>A0A6N9YNT1_9ACTN</name>
<accession>A0A6N9YNT1</accession>
<proteinExistence type="inferred from homology"/>
<dbReference type="InterPro" id="IPR013563">
    <property type="entry name" value="Oligopep_ABC_C"/>
</dbReference>
<keyword evidence="6 9" id="KW-0067">ATP-binding</keyword>
<organism evidence="9 10">
    <name type="scientific">Phytoactinopolyspora alkaliphila</name>
    <dbReference type="NCBI Taxonomy" id="1783498"/>
    <lineage>
        <taxon>Bacteria</taxon>
        <taxon>Bacillati</taxon>
        <taxon>Actinomycetota</taxon>
        <taxon>Actinomycetes</taxon>
        <taxon>Jiangellales</taxon>
        <taxon>Jiangellaceae</taxon>
        <taxon>Phytoactinopolyspora</taxon>
    </lineage>
</organism>
<dbReference type="PANTHER" id="PTHR43297:SF2">
    <property type="entry name" value="DIPEPTIDE TRANSPORT ATP-BINDING PROTEIN DPPD"/>
    <property type="match status" value="1"/>
</dbReference>
<protein>
    <submittedName>
        <fullName evidence="9">ABC transporter ATP-binding protein</fullName>
    </submittedName>
</protein>
<keyword evidence="10" id="KW-1185">Reference proteome</keyword>
<dbReference type="AlphaFoldDB" id="A0A6N9YNT1"/>
<dbReference type="Pfam" id="PF08352">
    <property type="entry name" value="oligo_HPY"/>
    <property type="match status" value="1"/>
</dbReference>
<dbReference type="InterPro" id="IPR003593">
    <property type="entry name" value="AAA+_ATPase"/>
</dbReference>
<dbReference type="InterPro" id="IPR050388">
    <property type="entry name" value="ABC_Ni/Peptide_Import"/>
</dbReference>
<evidence type="ECO:0000256" key="5">
    <source>
        <dbReference type="ARBA" id="ARBA00022741"/>
    </source>
</evidence>
<dbReference type="GO" id="GO:0016887">
    <property type="term" value="F:ATP hydrolysis activity"/>
    <property type="evidence" value="ECO:0007669"/>
    <property type="project" value="InterPro"/>
</dbReference>
<dbReference type="NCBIfam" id="TIGR01727">
    <property type="entry name" value="oligo_HPY"/>
    <property type="match status" value="1"/>
</dbReference>
<dbReference type="InterPro" id="IPR003439">
    <property type="entry name" value="ABC_transporter-like_ATP-bd"/>
</dbReference>
<dbReference type="Gene3D" id="3.40.50.300">
    <property type="entry name" value="P-loop containing nucleotide triphosphate hydrolases"/>
    <property type="match status" value="1"/>
</dbReference>
<evidence type="ECO:0000313" key="9">
    <source>
        <dbReference type="EMBL" id="NED96498.1"/>
    </source>
</evidence>
<keyword evidence="3" id="KW-0813">Transport</keyword>
<dbReference type="EMBL" id="JAAGOB010000007">
    <property type="protein sequence ID" value="NED96498.1"/>
    <property type="molecule type" value="Genomic_DNA"/>
</dbReference>
<reference evidence="9 10" key="1">
    <citation type="submission" date="2020-02" db="EMBL/GenBank/DDBJ databases">
        <authorList>
            <person name="Li X.-J."/>
            <person name="Feng X.-M."/>
        </authorList>
    </citation>
    <scope>NUCLEOTIDE SEQUENCE [LARGE SCALE GENOMIC DNA]</scope>
    <source>
        <strain evidence="9 10">CGMCC 4.7225</strain>
    </source>
</reference>
<evidence type="ECO:0000256" key="7">
    <source>
        <dbReference type="ARBA" id="ARBA00023136"/>
    </source>
</evidence>
<dbReference type="SUPFAM" id="SSF52540">
    <property type="entry name" value="P-loop containing nucleoside triphosphate hydrolases"/>
    <property type="match status" value="1"/>
</dbReference>
<evidence type="ECO:0000256" key="2">
    <source>
        <dbReference type="ARBA" id="ARBA00005417"/>
    </source>
</evidence>
<dbReference type="Pfam" id="PF00005">
    <property type="entry name" value="ABC_tran"/>
    <property type="match status" value="1"/>
</dbReference>
<evidence type="ECO:0000313" key="10">
    <source>
        <dbReference type="Proteomes" id="UP000469185"/>
    </source>
</evidence>
<dbReference type="PROSITE" id="PS50893">
    <property type="entry name" value="ABC_TRANSPORTER_2"/>
    <property type="match status" value="1"/>
</dbReference>
<dbReference type="FunFam" id="3.40.50.300:FF:000016">
    <property type="entry name" value="Oligopeptide ABC transporter ATP-binding component"/>
    <property type="match status" value="1"/>
</dbReference>
<dbReference type="Proteomes" id="UP000469185">
    <property type="component" value="Unassembled WGS sequence"/>
</dbReference>
<dbReference type="PROSITE" id="PS00211">
    <property type="entry name" value="ABC_TRANSPORTER_1"/>
    <property type="match status" value="1"/>
</dbReference>
<evidence type="ECO:0000259" key="8">
    <source>
        <dbReference type="PROSITE" id="PS50893"/>
    </source>
</evidence>
<evidence type="ECO:0000256" key="1">
    <source>
        <dbReference type="ARBA" id="ARBA00004202"/>
    </source>
</evidence>
<comment type="similarity">
    <text evidence="2">Belongs to the ABC transporter superfamily.</text>
</comment>
<dbReference type="CDD" id="cd03257">
    <property type="entry name" value="ABC_NikE_OppD_transporters"/>
    <property type="match status" value="1"/>
</dbReference>
<gene>
    <name evidence="9" type="ORF">G1H11_14405</name>
</gene>
<comment type="subcellular location">
    <subcellularLocation>
        <location evidence="1">Cell membrane</location>
        <topology evidence="1">Peripheral membrane protein</topology>
    </subcellularLocation>
</comment>
<dbReference type="InterPro" id="IPR017871">
    <property type="entry name" value="ABC_transporter-like_CS"/>
</dbReference>
<sequence length="334" mass="36125">MTGGSFVEVRGLRVGYKVPHGVVQAIDGVDLTIDRGEALGIVGESGCGKSTLGLGLLRLLPSNATTSVDTFRVGDTDVAGLSQAAFRREVRWKRVSMVFQSAMNSLNPVRRVGEQVADAYRLHHPQASKREVQARVDRLFELVDIPRARQRNYAHEYSGGMRQRAVIALSLVCDPDVVIADEATTALDVVVQNQILDALADLRTELGIALIVISHDIGVISHTCDRVAVMYAGQVVESGAVADVLASPRHPYTASLMAALPRLTGPRFRPVSLPGSPPDLADPPTACRFAPRCPIAADICTDVPPAFDPDHRWPARCHFAGDERLRQLGTERTS</sequence>
<evidence type="ECO:0000256" key="4">
    <source>
        <dbReference type="ARBA" id="ARBA00022475"/>
    </source>
</evidence>
<dbReference type="SMART" id="SM00382">
    <property type="entry name" value="AAA"/>
    <property type="match status" value="1"/>
</dbReference>
<dbReference type="RefSeq" id="WP_163819283.1">
    <property type="nucleotide sequence ID" value="NZ_JAAGOB010000007.1"/>
</dbReference>
<dbReference type="GO" id="GO:0005524">
    <property type="term" value="F:ATP binding"/>
    <property type="evidence" value="ECO:0007669"/>
    <property type="project" value="UniProtKB-KW"/>
</dbReference>
<keyword evidence="4" id="KW-1003">Cell membrane</keyword>
<evidence type="ECO:0000256" key="6">
    <source>
        <dbReference type="ARBA" id="ARBA00022840"/>
    </source>
</evidence>
<dbReference type="GO" id="GO:0015833">
    <property type="term" value="P:peptide transport"/>
    <property type="evidence" value="ECO:0007669"/>
    <property type="project" value="InterPro"/>
</dbReference>
<comment type="caution">
    <text evidence="9">The sequence shown here is derived from an EMBL/GenBank/DDBJ whole genome shotgun (WGS) entry which is preliminary data.</text>
</comment>
<dbReference type="PANTHER" id="PTHR43297">
    <property type="entry name" value="OLIGOPEPTIDE TRANSPORT ATP-BINDING PROTEIN APPD"/>
    <property type="match status" value="1"/>
</dbReference>